<accession>A0A9W6TYF3</accession>
<keyword evidence="6" id="KW-1185">Reference proteome</keyword>
<protein>
    <submittedName>
        <fullName evidence="5">Unnamed protein product</fullName>
    </submittedName>
</protein>
<feature type="transmembrane region" description="Helical" evidence="4">
    <location>
        <begin position="27"/>
        <end position="48"/>
    </location>
</feature>
<sequence>MEDLALPLHLVAGSTAWFSIGKSSRSFVFLGLTAAIAVVVGGAMALSLSHVVQLAQEEDFSSNRVAVLETKVIARLHSQVAKSSSAWRDMQNELQCCGYDRVGVTRTHLSSSWNSAVQTAIEDVNAEGGRVALVAMPASPAAKHKQRVVAAEGLKAHATSPPTPVKSTTIEENARHPVAGQQSQPEQRPATPVKRSRKRAPWTLKYHETAKFLDRESFNGLGSAGGLPPLGLKSTWFPGTTIGESYRAASTIFQAAQQASLETRPVSWGYGLGHLSTFAYIFPAVDQGRVYSWGTQIFGQLGHGEELEEDSAVNIESSGGGDITPDAIVDDQGSDTKHDAGDSNSGDEEDDEPQPKVVVVEKVPRLVDSLTGYPIVKISAGNHFVVAISTSGAVFSWGRGCFGQLGNGEVADTSTPALVDSLHKYVAVNISAGESHVLGVFVPREEVLSDQQGLSPLKQNKKTLPTERSIVMVWGRGKHGCLGLGGSNNELLPRENTFFRGLGAAKVAAGADHSSVLCTVGTRTFLYAFGGNQLGQLGIASSADQVDMPSFLDEFANVHVADIGAGVLYSAALTAFVPWKVDLPRADLPLGIPSWSFITQLSIGSHHSLAQLRISTWCELPGRFTHRADFVVCYAIDGKADRWRKFPLDGIVSSVSHEEHGSKGNVGITTLRTLT</sequence>
<dbReference type="PROSITE" id="PS50012">
    <property type="entry name" value="RCC1_3"/>
    <property type="match status" value="4"/>
</dbReference>
<feature type="repeat" description="RCC1" evidence="2">
    <location>
        <begin position="288"/>
        <end position="391"/>
    </location>
</feature>
<dbReference type="Pfam" id="PF00415">
    <property type="entry name" value="RCC1"/>
    <property type="match status" value="4"/>
</dbReference>
<dbReference type="SUPFAM" id="SSF50985">
    <property type="entry name" value="RCC1/BLIP-II"/>
    <property type="match status" value="2"/>
</dbReference>
<feature type="region of interest" description="Disordered" evidence="3">
    <location>
        <begin position="315"/>
        <end position="356"/>
    </location>
</feature>
<dbReference type="InterPro" id="IPR000408">
    <property type="entry name" value="Reg_chr_condens"/>
</dbReference>
<name>A0A9W6TYF3_9STRA</name>
<feature type="repeat" description="RCC1" evidence="2">
    <location>
        <begin position="524"/>
        <end position="576"/>
    </location>
</feature>
<keyword evidence="4" id="KW-0472">Membrane</keyword>
<evidence type="ECO:0000313" key="6">
    <source>
        <dbReference type="Proteomes" id="UP001165121"/>
    </source>
</evidence>
<gene>
    <name evidence="5" type="ORF">Pfra01_000312600</name>
</gene>
<evidence type="ECO:0000256" key="4">
    <source>
        <dbReference type="SAM" id="Phobius"/>
    </source>
</evidence>
<keyword evidence="1" id="KW-0677">Repeat</keyword>
<reference evidence="5" key="1">
    <citation type="submission" date="2023-04" db="EMBL/GenBank/DDBJ databases">
        <title>Phytophthora fragariaefolia NBRC 109709.</title>
        <authorList>
            <person name="Ichikawa N."/>
            <person name="Sato H."/>
            <person name="Tonouchi N."/>
        </authorList>
    </citation>
    <scope>NUCLEOTIDE SEQUENCE</scope>
    <source>
        <strain evidence="5">NBRC 109709</strain>
    </source>
</reference>
<evidence type="ECO:0000256" key="1">
    <source>
        <dbReference type="ARBA" id="ARBA00022737"/>
    </source>
</evidence>
<evidence type="ECO:0000256" key="3">
    <source>
        <dbReference type="SAM" id="MobiDB-lite"/>
    </source>
</evidence>
<keyword evidence="4" id="KW-0812">Transmembrane</keyword>
<keyword evidence="4" id="KW-1133">Transmembrane helix</keyword>
<dbReference type="InterPro" id="IPR051210">
    <property type="entry name" value="Ub_ligase/GEF_domain"/>
</dbReference>
<dbReference type="PANTHER" id="PTHR22870">
    <property type="entry name" value="REGULATOR OF CHROMOSOME CONDENSATION"/>
    <property type="match status" value="1"/>
</dbReference>
<dbReference type="PANTHER" id="PTHR22870:SF408">
    <property type="entry name" value="OS09G0560450 PROTEIN"/>
    <property type="match status" value="1"/>
</dbReference>
<dbReference type="AlphaFoldDB" id="A0A9W6TYF3"/>
<organism evidence="5 6">
    <name type="scientific">Phytophthora fragariaefolia</name>
    <dbReference type="NCBI Taxonomy" id="1490495"/>
    <lineage>
        <taxon>Eukaryota</taxon>
        <taxon>Sar</taxon>
        <taxon>Stramenopiles</taxon>
        <taxon>Oomycota</taxon>
        <taxon>Peronosporomycetes</taxon>
        <taxon>Peronosporales</taxon>
        <taxon>Peronosporaceae</taxon>
        <taxon>Phytophthora</taxon>
    </lineage>
</organism>
<dbReference type="InterPro" id="IPR009091">
    <property type="entry name" value="RCC1/BLIP-II"/>
</dbReference>
<dbReference type="OrthoDB" id="5981550at2759"/>
<proteinExistence type="predicted"/>
<feature type="repeat" description="RCC1" evidence="2">
    <location>
        <begin position="392"/>
        <end position="443"/>
    </location>
</feature>
<dbReference type="Proteomes" id="UP001165121">
    <property type="component" value="Unassembled WGS sequence"/>
</dbReference>
<evidence type="ECO:0000256" key="2">
    <source>
        <dbReference type="PROSITE-ProRule" id="PRU00235"/>
    </source>
</evidence>
<dbReference type="EMBL" id="BSXT01000244">
    <property type="protein sequence ID" value="GMF22037.1"/>
    <property type="molecule type" value="Genomic_DNA"/>
</dbReference>
<comment type="caution">
    <text evidence="5">The sequence shown here is derived from an EMBL/GenBank/DDBJ whole genome shotgun (WGS) entry which is preliminary data.</text>
</comment>
<feature type="region of interest" description="Disordered" evidence="3">
    <location>
        <begin position="175"/>
        <end position="199"/>
    </location>
</feature>
<dbReference type="Gene3D" id="2.130.10.30">
    <property type="entry name" value="Regulator of chromosome condensation 1/beta-lactamase-inhibitor protein II"/>
    <property type="match status" value="2"/>
</dbReference>
<feature type="repeat" description="RCC1" evidence="2">
    <location>
        <begin position="469"/>
        <end position="520"/>
    </location>
</feature>
<evidence type="ECO:0000313" key="5">
    <source>
        <dbReference type="EMBL" id="GMF22037.1"/>
    </source>
</evidence>